<dbReference type="Pfam" id="PF26626">
    <property type="entry name" value="DUF8201"/>
    <property type="match status" value="1"/>
</dbReference>
<keyword evidence="1" id="KW-0472">Membrane</keyword>
<gene>
    <name evidence="3" type="ORF">EJ377_06380</name>
</gene>
<evidence type="ECO:0000313" key="3">
    <source>
        <dbReference type="EMBL" id="RTZ49830.1"/>
    </source>
</evidence>
<keyword evidence="1" id="KW-1133">Transmembrane helix</keyword>
<evidence type="ECO:0000256" key="1">
    <source>
        <dbReference type="SAM" id="Phobius"/>
    </source>
</evidence>
<name>A0A3S0Q7T4_9FLAO</name>
<dbReference type="Proteomes" id="UP000276953">
    <property type="component" value="Unassembled WGS sequence"/>
</dbReference>
<dbReference type="InterPro" id="IPR058065">
    <property type="entry name" value="LIC_10190-like"/>
</dbReference>
<feature type="domain" description="DUF8201" evidence="2">
    <location>
        <begin position="2"/>
        <end position="104"/>
    </location>
</feature>
<evidence type="ECO:0000259" key="2">
    <source>
        <dbReference type="Pfam" id="PF26626"/>
    </source>
</evidence>
<reference evidence="3 4" key="1">
    <citation type="submission" date="2018-12" db="EMBL/GenBank/DDBJ databases">
        <title>Draft Genome Sequence of Chryseobacterium arthrosphaerae strain ED882-96 Isolated from the Blood of a Patient with Liver Cirrhosis in Taiwan.</title>
        <authorList>
            <person name="Lin J.-N."/>
            <person name="Lai C.-H."/>
            <person name="Yang C.-H."/>
            <person name="Huang Y.-H."/>
        </authorList>
    </citation>
    <scope>NUCLEOTIDE SEQUENCE [LARGE SCALE GENOMIC DNA]</scope>
    <source>
        <strain evidence="3 4">ED882-96</strain>
    </source>
</reference>
<sequence>MGISVLIIFFIKNIWTFGYPVFPVAIADPDVFWKPNPEVLKISSQYAVMKTYDMQYTYEEIQRFSTADYIKNWLTLPGIKSKINILFIAGLALFSVFTWIKKENLSLSSAFRF</sequence>
<dbReference type="NCBIfam" id="NF047510">
    <property type="entry name" value="LIC_10190_fam"/>
    <property type="match status" value="1"/>
</dbReference>
<accession>A0A3S0Q7T4</accession>
<evidence type="ECO:0000313" key="4">
    <source>
        <dbReference type="Proteomes" id="UP000276953"/>
    </source>
</evidence>
<keyword evidence="1" id="KW-0812">Transmembrane</keyword>
<organism evidence="3 4">
    <name type="scientific">Chryseobacterium arthrosphaerae</name>
    <dbReference type="NCBI Taxonomy" id="651561"/>
    <lineage>
        <taxon>Bacteria</taxon>
        <taxon>Pseudomonadati</taxon>
        <taxon>Bacteroidota</taxon>
        <taxon>Flavobacteriia</taxon>
        <taxon>Flavobacteriales</taxon>
        <taxon>Weeksellaceae</taxon>
        <taxon>Chryseobacterium group</taxon>
        <taxon>Chryseobacterium</taxon>
    </lineage>
</organism>
<feature type="transmembrane region" description="Helical" evidence="1">
    <location>
        <begin position="83"/>
        <end position="100"/>
    </location>
</feature>
<proteinExistence type="predicted"/>
<dbReference type="AlphaFoldDB" id="A0A3S0Q7T4"/>
<comment type="caution">
    <text evidence="3">The sequence shown here is derived from an EMBL/GenBank/DDBJ whole genome shotgun (WGS) entry which is preliminary data.</text>
</comment>
<dbReference type="InterPro" id="IPR058514">
    <property type="entry name" value="DUF8201"/>
</dbReference>
<protein>
    <recommendedName>
        <fullName evidence="2">DUF8201 domain-containing protein</fullName>
    </recommendedName>
</protein>
<dbReference type="EMBL" id="RYFC01000001">
    <property type="protein sequence ID" value="RTZ49830.1"/>
    <property type="molecule type" value="Genomic_DNA"/>
</dbReference>